<dbReference type="OrthoDB" id="9789927at2"/>
<sequence length="328" mass="35405">MRVIITSVLGLLFLALPFIIKSNYLLSILIVIGIYTLVVEGLGLLMGYAGQVSFGQAAFFGIGSYTVAILTARYHWDTVAALLAAVVIPSAVAFIIGRPTLKLRELYLALATLAFGLLVHIAFNEGRELTGGPSGLTGIPYLSFAGLILNRDIHFYYLVWAFVLLVFLAVRNLDRSRIGRAMRAIRDSELAAEANGINTALLKLQAFVFSAFLAGLAGGIYAYYITFVSPSPFGFNMSVQFVLMAVVGGLGTVWGPVLGVGLVVALGEVLRWFIPLVMPRAGGEYQIVFFGIILVLVMIFRPEGLSGRWRKKQAAAEEGKGALETTTT</sequence>
<dbReference type="KEGG" id="dae:Dtox_3820"/>
<dbReference type="GO" id="GO:0005886">
    <property type="term" value="C:plasma membrane"/>
    <property type="evidence" value="ECO:0007669"/>
    <property type="project" value="UniProtKB-SubCell"/>
</dbReference>
<feature type="transmembrane region" description="Helical" evidence="6">
    <location>
        <begin position="27"/>
        <end position="45"/>
    </location>
</feature>
<gene>
    <name evidence="7" type="ordered locus">Dtox_3820</name>
</gene>
<keyword evidence="4 6" id="KW-1133">Transmembrane helix</keyword>
<dbReference type="AlphaFoldDB" id="C8VXC8"/>
<keyword evidence="2" id="KW-1003">Cell membrane</keyword>
<protein>
    <submittedName>
        <fullName evidence="7">Inner-membrane translocator</fullName>
    </submittedName>
</protein>
<accession>C8VXC8</accession>
<evidence type="ECO:0000256" key="3">
    <source>
        <dbReference type="ARBA" id="ARBA00022692"/>
    </source>
</evidence>
<evidence type="ECO:0000313" key="7">
    <source>
        <dbReference type="EMBL" id="ACV64524.1"/>
    </source>
</evidence>
<feature type="transmembrane region" description="Helical" evidence="6">
    <location>
        <begin position="52"/>
        <end position="72"/>
    </location>
</feature>
<dbReference type="STRING" id="485916.Dtox_3820"/>
<feature type="transmembrane region" description="Helical" evidence="6">
    <location>
        <begin position="155"/>
        <end position="173"/>
    </location>
</feature>
<dbReference type="GO" id="GO:0015658">
    <property type="term" value="F:branched-chain amino acid transmembrane transporter activity"/>
    <property type="evidence" value="ECO:0007669"/>
    <property type="project" value="InterPro"/>
</dbReference>
<dbReference type="InterPro" id="IPR001851">
    <property type="entry name" value="ABC_transp_permease"/>
</dbReference>
<evidence type="ECO:0000256" key="6">
    <source>
        <dbReference type="SAM" id="Phobius"/>
    </source>
</evidence>
<dbReference type="Pfam" id="PF02653">
    <property type="entry name" value="BPD_transp_2"/>
    <property type="match status" value="1"/>
</dbReference>
<dbReference type="PANTHER" id="PTHR30482">
    <property type="entry name" value="HIGH-AFFINITY BRANCHED-CHAIN AMINO ACID TRANSPORT SYSTEM PERMEASE"/>
    <property type="match status" value="1"/>
</dbReference>
<keyword evidence="5 6" id="KW-0472">Membrane</keyword>
<dbReference type="CDD" id="cd06581">
    <property type="entry name" value="TM_PBP1_LivM_like"/>
    <property type="match status" value="1"/>
</dbReference>
<feature type="transmembrane region" description="Helical" evidence="6">
    <location>
        <begin position="285"/>
        <end position="302"/>
    </location>
</feature>
<feature type="transmembrane region" description="Helical" evidence="6">
    <location>
        <begin position="78"/>
        <end position="97"/>
    </location>
</feature>
<proteinExistence type="predicted"/>
<keyword evidence="3 6" id="KW-0812">Transmembrane</keyword>
<organism evidence="7 8">
    <name type="scientific">Desulfofarcimen acetoxidans (strain ATCC 49208 / DSM 771 / KCTC 5769 / VKM B-1644 / 5575)</name>
    <name type="common">Desulfotomaculum acetoxidans</name>
    <dbReference type="NCBI Taxonomy" id="485916"/>
    <lineage>
        <taxon>Bacteria</taxon>
        <taxon>Bacillati</taxon>
        <taxon>Bacillota</taxon>
        <taxon>Clostridia</taxon>
        <taxon>Eubacteriales</taxon>
        <taxon>Peptococcaceae</taxon>
        <taxon>Desulfofarcimen</taxon>
    </lineage>
</organism>
<feature type="transmembrane region" description="Helical" evidence="6">
    <location>
        <begin position="206"/>
        <end position="229"/>
    </location>
</feature>
<name>C8VXC8_DESAS</name>
<keyword evidence="8" id="KW-1185">Reference proteome</keyword>
<dbReference type="InterPro" id="IPR043428">
    <property type="entry name" value="LivM-like"/>
</dbReference>
<evidence type="ECO:0000256" key="2">
    <source>
        <dbReference type="ARBA" id="ARBA00022475"/>
    </source>
</evidence>
<evidence type="ECO:0000256" key="4">
    <source>
        <dbReference type="ARBA" id="ARBA00022989"/>
    </source>
</evidence>
<dbReference type="eggNOG" id="COG4177">
    <property type="taxonomic scope" value="Bacteria"/>
</dbReference>
<dbReference type="Proteomes" id="UP000002217">
    <property type="component" value="Chromosome"/>
</dbReference>
<dbReference type="HOGENOM" id="CLU_031365_1_2_9"/>
<dbReference type="EMBL" id="CP001720">
    <property type="protein sequence ID" value="ACV64524.1"/>
    <property type="molecule type" value="Genomic_DNA"/>
</dbReference>
<reference evidence="7 8" key="1">
    <citation type="journal article" date="2009" name="Stand. Genomic Sci.">
        <title>Complete genome sequence of Desulfotomaculum acetoxidans type strain (5575).</title>
        <authorList>
            <person name="Spring S."/>
            <person name="Lapidus A."/>
            <person name="Schroder M."/>
            <person name="Gleim D."/>
            <person name="Sims D."/>
            <person name="Meincke L."/>
            <person name="Glavina Del Rio T."/>
            <person name="Tice H."/>
            <person name="Copeland A."/>
            <person name="Cheng J.F."/>
            <person name="Lucas S."/>
            <person name="Chen F."/>
            <person name="Nolan M."/>
            <person name="Bruce D."/>
            <person name="Goodwin L."/>
            <person name="Pitluck S."/>
            <person name="Ivanova N."/>
            <person name="Mavromatis K."/>
            <person name="Mikhailova N."/>
            <person name="Pati A."/>
            <person name="Chen A."/>
            <person name="Palaniappan K."/>
            <person name="Land M."/>
            <person name="Hauser L."/>
            <person name="Chang Y.J."/>
            <person name="Jeffries C.D."/>
            <person name="Chain P."/>
            <person name="Saunders E."/>
            <person name="Brettin T."/>
            <person name="Detter J.C."/>
            <person name="Goker M."/>
            <person name="Bristow J."/>
            <person name="Eisen J.A."/>
            <person name="Markowitz V."/>
            <person name="Hugenholtz P."/>
            <person name="Kyrpides N.C."/>
            <person name="Klenk H.P."/>
            <person name="Han C."/>
        </authorList>
    </citation>
    <scope>NUCLEOTIDE SEQUENCE [LARGE SCALE GENOMIC DNA]</scope>
    <source>
        <strain evidence="8">ATCC 49208 / DSM 771 / VKM B-1644</strain>
    </source>
</reference>
<dbReference type="PANTHER" id="PTHR30482:SF18">
    <property type="entry name" value="BRANCHED AMINO ACID TRANSPORT SYSTEM PERMEASE"/>
    <property type="match status" value="1"/>
</dbReference>
<evidence type="ECO:0000313" key="8">
    <source>
        <dbReference type="Proteomes" id="UP000002217"/>
    </source>
</evidence>
<feature type="transmembrane region" description="Helical" evidence="6">
    <location>
        <begin position="241"/>
        <end position="265"/>
    </location>
</feature>
<comment type="subcellular location">
    <subcellularLocation>
        <location evidence="1">Cell membrane</location>
        <topology evidence="1">Multi-pass membrane protein</topology>
    </subcellularLocation>
</comment>
<feature type="transmembrane region" description="Helical" evidence="6">
    <location>
        <begin position="106"/>
        <end position="123"/>
    </location>
</feature>
<dbReference type="RefSeq" id="WP_015759206.1">
    <property type="nucleotide sequence ID" value="NC_013216.1"/>
</dbReference>
<evidence type="ECO:0000256" key="1">
    <source>
        <dbReference type="ARBA" id="ARBA00004651"/>
    </source>
</evidence>
<evidence type="ECO:0000256" key="5">
    <source>
        <dbReference type="ARBA" id="ARBA00023136"/>
    </source>
</evidence>